<comment type="similarity">
    <text evidence="1">Belongs to the desulfoferrodoxin family.</text>
</comment>
<dbReference type="InterPro" id="IPR004462">
    <property type="entry name" value="Desulfoferrodoxin_N"/>
</dbReference>
<evidence type="ECO:0000256" key="9">
    <source>
        <dbReference type="ARBA" id="ARBA00031398"/>
    </source>
</evidence>
<feature type="domain" description="Desulfoferrodoxin ferrous iron-binding" evidence="11">
    <location>
        <begin position="41"/>
        <end position="124"/>
    </location>
</feature>
<evidence type="ECO:0000256" key="6">
    <source>
        <dbReference type="ARBA" id="ARBA00022982"/>
    </source>
</evidence>
<dbReference type="Gene3D" id="2.20.28.100">
    <property type="entry name" value="Desulphoferrodoxin, N-terminal domain"/>
    <property type="match status" value="1"/>
</dbReference>
<evidence type="ECO:0000259" key="12">
    <source>
        <dbReference type="Pfam" id="PF06397"/>
    </source>
</evidence>
<evidence type="ECO:0000256" key="1">
    <source>
        <dbReference type="ARBA" id="ARBA00005941"/>
    </source>
</evidence>
<reference evidence="13" key="1">
    <citation type="submission" date="2020-10" db="EMBL/GenBank/DDBJ databases">
        <authorList>
            <person name="Gilroy R."/>
        </authorList>
    </citation>
    <scope>NUCLEOTIDE SEQUENCE</scope>
    <source>
        <strain evidence="13">CHK191-8634</strain>
    </source>
</reference>
<evidence type="ECO:0000256" key="5">
    <source>
        <dbReference type="ARBA" id="ARBA00022723"/>
    </source>
</evidence>
<comment type="catalytic activity">
    <reaction evidence="10">
        <text>reduced [rubredoxin] + superoxide + 2 H(+) = oxidized [rubredoxin] + H2O2</text>
        <dbReference type="Rhea" id="RHEA:21324"/>
        <dbReference type="Rhea" id="RHEA-COMP:10302"/>
        <dbReference type="Rhea" id="RHEA-COMP:10303"/>
        <dbReference type="ChEBI" id="CHEBI:15378"/>
        <dbReference type="ChEBI" id="CHEBI:16240"/>
        <dbReference type="ChEBI" id="CHEBI:18421"/>
        <dbReference type="ChEBI" id="CHEBI:29033"/>
        <dbReference type="ChEBI" id="CHEBI:29034"/>
        <dbReference type="EC" id="1.15.1.2"/>
    </reaction>
</comment>
<dbReference type="InterPro" id="IPR002742">
    <property type="entry name" value="Desulfoferrodoxin_Fe-bd_dom"/>
</dbReference>
<evidence type="ECO:0000313" key="14">
    <source>
        <dbReference type="Proteomes" id="UP000824073"/>
    </source>
</evidence>
<reference evidence="13" key="2">
    <citation type="journal article" date="2021" name="PeerJ">
        <title>Extensive microbial diversity within the chicken gut microbiome revealed by metagenomics and culture.</title>
        <authorList>
            <person name="Gilroy R."/>
            <person name="Ravi A."/>
            <person name="Getino M."/>
            <person name="Pursley I."/>
            <person name="Horton D.L."/>
            <person name="Alikhan N.F."/>
            <person name="Baker D."/>
            <person name="Gharbi K."/>
            <person name="Hall N."/>
            <person name="Watson M."/>
            <person name="Adriaenssens E.M."/>
            <person name="Foster-Nyarko E."/>
            <person name="Jarju S."/>
            <person name="Secka A."/>
            <person name="Antonio M."/>
            <person name="Oren A."/>
            <person name="Chaudhuri R.R."/>
            <person name="La Ragione R."/>
            <person name="Hildebrand F."/>
            <person name="Pallen M.J."/>
        </authorList>
    </citation>
    <scope>NUCLEOTIDE SEQUENCE</scope>
    <source>
        <strain evidence="13">CHK191-8634</strain>
    </source>
</reference>
<dbReference type="InterPro" id="IPR051233">
    <property type="entry name" value="Desulfoferrodoxin_SOR"/>
</dbReference>
<dbReference type="GO" id="GO:0050605">
    <property type="term" value="F:superoxide reductase activity"/>
    <property type="evidence" value="ECO:0007669"/>
    <property type="project" value="UniProtKB-EC"/>
</dbReference>
<keyword evidence="6" id="KW-0249">Electron transport</keyword>
<feature type="domain" description="Desulfoferrodoxin N-terminal" evidence="12">
    <location>
        <begin position="6"/>
        <end position="35"/>
    </location>
</feature>
<keyword evidence="4" id="KW-0813">Transport</keyword>
<protein>
    <recommendedName>
        <fullName evidence="3">Desulfoferrodoxin</fullName>
        <ecNumber evidence="2">1.15.1.2</ecNumber>
    </recommendedName>
    <alternativeName>
        <fullName evidence="9">Superoxide reductase</fullName>
    </alternativeName>
</protein>
<dbReference type="EC" id="1.15.1.2" evidence="2"/>
<evidence type="ECO:0000259" key="11">
    <source>
        <dbReference type="Pfam" id="PF01880"/>
    </source>
</evidence>
<evidence type="ECO:0000256" key="8">
    <source>
        <dbReference type="ARBA" id="ARBA00024690"/>
    </source>
</evidence>
<dbReference type="Gene3D" id="2.60.40.730">
    <property type="entry name" value="SOR catalytic domain"/>
    <property type="match status" value="1"/>
</dbReference>
<accession>A0A9D1ITK5</accession>
<comment type="function">
    <text evidence="8">Catalyzes the one-electron reduction of superoxide anion radical to hydrogen peroxide at a nonheme ferrous iron center. Plays a fundamental role in case of oxidative stress via its superoxide detoxification activity.</text>
</comment>
<keyword evidence="7" id="KW-0408">Iron</keyword>
<evidence type="ECO:0000256" key="4">
    <source>
        <dbReference type="ARBA" id="ARBA00022448"/>
    </source>
</evidence>
<dbReference type="Proteomes" id="UP000824073">
    <property type="component" value="Unassembled WGS sequence"/>
</dbReference>
<dbReference type="AlphaFoldDB" id="A0A9D1ITK5"/>
<evidence type="ECO:0000256" key="7">
    <source>
        <dbReference type="ARBA" id="ARBA00023004"/>
    </source>
</evidence>
<name>A0A9D1ITK5_9CLOT</name>
<evidence type="ECO:0000256" key="10">
    <source>
        <dbReference type="ARBA" id="ARBA00047448"/>
    </source>
</evidence>
<dbReference type="PANTHER" id="PTHR36541">
    <property type="entry name" value="SUPEROXIDE REDUCTASE-RELATED"/>
    <property type="match status" value="1"/>
</dbReference>
<dbReference type="SUPFAM" id="SSF57802">
    <property type="entry name" value="Rubredoxin-like"/>
    <property type="match status" value="1"/>
</dbReference>
<comment type="caution">
    <text evidence="13">The sequence shown here is derived from an EMBL/GenBank/DDBJ whole genome shotgun (WGS) entry which is preliminary data.</text>
</comment>
<dbReference type="SUPFAM" id="SSF49367">
    <property type="entry name" value="Superoxide reductase-like"/>
    <property type="match status" value="1"/>
</dbReference>
<proteinExistence type="inferred from homology"/>
<sequence>MHEHRFFVCQHCGNMVGLIHDAGVPLHCCGQPMTALEANTVEASSEKHLPVATVEGNTVRVCVGSAEHPMAEDHLIEWVYLQTAHGGQRKALAAGQKPEAVFALVDDKPVAVYAYCNKHGLWKTTL</sequence>
<organism evidence="13 14">
    <name type="scientific">Candidatus Ventrousia excrementavium</name>
    <dbReference type="NCBI Taxonomy" id="2840961"/>
    <lineage>
        <taxon>Bacteria</taxon>
        <taxon>Bacillati</taxon>
        <taxon>Bacillota</taxon>
        <taxon>Clostridia</taxon>
        <taxon>Eubacteriales</taxon>
        <taxon>Clostridiaceae</taxon>
        <taxon>Clostridiaceae incertae sedis</taxon>
        <taxon>Candidatus Ventrousia</taxon>
    </lineage>
</organism>
<keyword evidence="5" id="KW-0479">Metal-binding</keyword>
<gene>
    <name evidence="13" type="ORF">IAB67_02235</name>
</gene>
<dbReference type="PANTHER" id="PTHR36541:SF1">
    <property type="entry name" value="SUPEROXIDE REDUCTASE-RELATED"/>
    <property type="match status" value="1"/>
</dbReference>
<evidence type="ECO:0000256" key="2">
    <source>
        <dbReference type="ARBA" id="ARBA00012679"/>
    </source>
</evidence>
<dbReference type="Pfam" id="PF01880">
    <property type="entry name" value="Desulfoferrodox"/>
    <property type="match status" value="1"/>
</dbReference>
<dbReference type="InterPro" id="IPR038094">
    <property type="entry name" value="Desulfoferrodoxin_N_sf"/>
</dbReference>
<evidence type="ECO:0000313" key="13">
    <source>
        <dbReference type="EMBL" id="HIU43097.1"/>
    </source>
</evidence>
<evidence type="ECO:0000256" key="3">
    <source>
        <dbReference type="ARBA" id="ARBA00014839"/>
    </source>
</evidence>
<dbReference type="InterPro" id="IPR036073">
    <property type="entry name" value="Desulfoferrodoxin_Fe-bd_dom_sf"/>
</dbReference>
<dbReference type="EMBL" id="DVMR01000026">
    <property type="protein sequence ID" value="HIU43097.1"/>
    <property type="molecule type" value="Genomic_DNA"/>
</dbReference>
<dbReference type="Pfam" id="PF06397">
    <property type="entry name" value="Desulfoferrod_N"/>
    <property type="match status" value="1"/>
</dbReference>
<dbReference type="GO" id="GO:0005506">
    <property type="term" value="F:iron ion binding"/>
    <property type="evidence" value="ECO:0007669"/>
    <property type="project" value="InterPro"/>
</dbReference>